<keyword evidence="2 6" id="KW-0812">Transmembrane</keyword>
<comment type="caution">
    <text evidence="8">The sequence shown here is derived from an EMBL/GenBank/DDBJ whole genome shotgun (WGS) entry which is preliminary data.</text>
</comment>
<accession>A0AAN8XIX0</accession>
<feature type="transmembrane region" description="Helical" evidence="6">
    <location>
        <begin position="448"/>
        <end position="465"/>
    </location>
</feature>
<keyword evidence="9" id="KW-1185">Reference proteome</keyword>
<dbReference type="SUPFAM" id="SSF103473">
    <property type="entry name" value="MFS general substrate transporter"/>
    <property type="match status" value="1"/>
</dbReference>
<feature type="transmembrane region" description="Helical" evidence="6">
    <location>
        <begin position="417"/>
        <end position="436"/>
    </location>
</feature>
<feature type="transmembrane region" description="Helical" evidence="6">
    <location>
        <begin position="305"/>
        <end position="323"/>
    </location>
</feature>
<dbReference type="PANTHER" id="PTHR24064">
    <property type="entry name" value="SOLUTE CARRIER FAMILY 22 MEMBER"/>
    <property type="match status" value="1"/>
</dbReference>
<feature type="transmembrane region" description="Helical" evidence="6">
    <location>
        <begin position="248"/>
        <end position="266"/>
    </location>
</feature>
<evidence type="ECO:0000256" key="2">
    <source>
        <dbReference type="ARBA" id="ARBA00022692"/>
    </source>
</evidence>
<dbReference type="InterPro" id="IPR020846">
    <property type="entry name" value="MFS_dom"/>
</dbReference>
<protein>
    <recommendedName>
        <fullName evidence="7">Major facilitator superfamily (MFS) profile domain-containing protein</fullName>
    </recommendedName>
</protein>
<feature type="transmembrane region" description="Helical" evidence="6">
    <location>
        <begin position="188"/>
        <end position="211"/>
    </location>
</feature>
<dbReference type="Gene3D" id="1.20.1250.20">
    <property type="entry name" value="MFS general substrate transporter like domains"/>
    <property type="match status" value="1"/>
</dbReference>
<dbReference type="GO" id="GO:0016020">
    <property type="term" value="C:membrane"/>
    <property type="evidence" value="ECO:0007669"/>
    <property type="project" value="UniProtKB-SubCell"/>
</dbReference>
<evidence type="ECO:0000256" key="6">
    <source>
        <dbReference type="SAM" id="Phobius"/>
    </source>
</evidence>
<feature type="transmembrane region" description="Helical" evidence="6">
    <location>
        <begin position="471"/>
        <end position="491"/>
    </location>
</feature>
<dbReference type="InterPro" id="IPR036259">
    <property type="entry name" value="MFS_trans_sf"/>
</dbReference>
<gene>
    <name evidence="8" type="ORF">SK128_003545</name>
</gene>
<feature type="transmembrane region" description="Helical" evidence="6">
    <location>
        <begin position="533"/>
        <end position="552"/>
    </location>
</feature>
<feature type="compositionally biased region" description="Basic and acidic residues" evidence="5">
    <location>
        <begin position="1"/>
        <end position="12"/>
    </location>
</feature>
<evidence type="ECO:0000256" key="3">
    <source>
        <dbReference type="ARBA" id="ARBA00022989"/>
    </source>
</evidence>
<feature type="compositionally biased region" description="Basic and acidic residues" evidence="5">
    <location>
        <begin position="21"/>
        <end position="32"/>
    </location>
</feature>
<reference evidence="8 9" key="1">
    <citation type="submission" date="2023-11" db="EMBL/GenBank/DDBJ databases">
        <title>Halocaridina rubra genome assembly.</title>
        <authorList>
            <person name="Smith C."/>
        </authorList>
    </citation>
    <scope>NUCLEOTIDE SEQUENCE [LARGE SCALE GENOMIC DNA]</scope>
    <source>
        <strain evidence="8">EP-1</strain>
        <tissue evidence="8">Whole</tissue>
    </source>
</reference>
<dbReference type="PROSITE" id="PS50850">
    <property type="entry name" value="MFS"/>
    <property type="match status" value="1"/>
</dbReference>
<feature type="region of interest" description="Disordered" evidence="5">
    <location>
        <begin position="1"/>
        <end position="39"/>
    </location>
</feature>
<feature type="transmembrane region" description="Helical" evidence="6">
    <location>
        <begin position="278"/>
        <end position="299"/>
    </location>
</feature>
<feature type="transmembrane region" description="Helical" evidence="6">
    <location>
        <begin position="218"/>
        <end position="236"/>
    </location>
</feature>
<dbReference type="PROSITE" id="PS00216">
    <property type="entry name" value="SUGAR_TRANSPORT_1"/>
    <property type="match status" value="1"/>
</dbReference>
<keyword evidence="3 6" id="KW-1133">Transmembrane helix</keyword>
<dbReference type="EMBL" id="JAXCGZ010001910">
    <property type="protein sequence ID" value="KAK7085066.1"/>
    <property type="molecule type" value="Genomic_DNA"/>
</dbReference>
<evidence type="ECO:0000313" key="9">
    <source>
        <dbReference type="Proteomes" id="UP001381693"/>
    </source>
</evidence>
<feature type="transmembrane region" description="Helical" evidence="6">
    <location>
        <begin position="388"/>
        <end position="405"/>
    </location>
</feature>
<evidence type="ECO:0000256" key="5">
    <source>
        <dbReference type="SAM" id="MobiDB-lite"/>
    </source>
</evidence>
<dbReference type="Pfam" id="PF00083">
    <property type="entry name" value="Sugar_tr"/>
    <property type="match status" value="1"/>
</dbReference>
<feature type="compositionally biased region" description="Basic and acidic residues" evidence="5">
    <location>
        <begin position="611"/>
        <end position="622"/>
    </location>
</feature>
<evidence type="ECO:0000259" key="7">
    <source>
        <dbReference type="PROSITE" id="PS50850"/>
    </source>
</evidence>
<dbReference type="AlphaFoldDB" id="A0AAN8XIX0"/>
<evidence type="ECO:0000313" key="8">
    <source>
        <dbReference type="EMBL" id="KAK7085066.1"/>
    </source>
</evidence>
<dbReference type="GO" id="GO:0022857">
    <property type="term" value="F:transmembrane transporter activity"/>
    <property type="evidence" value="ECO:0007669"/>
    <property type="project" value="InterPro"/>
</dbReference>
<feature type="transmembrane region" description="Helical" evidence="6">
    <location>
        <begin position="68"/>
        <end position="92"/>
    </location>
</feature>
<keyword evidence="4 6" id="KW-0472">Membrane</keyword>
<name>A0AAN8XIX0_HALRR</name>
<dbReference type="InterPro" id="IPR005828">
    <property type="entry name" value="MFS_sugar_transport-like"/>
</dbReference>
<evidence type="ECO:0000256" key="1">
    <source>
        <dbReference type="ARBA" id="ARBA00004141"/>
    </source>
</evidence>
<feature type="region of interest" description="Disordered" evidence="5">
    <location>
        <begin position="599"/>
        <end position="622"/>
    </location>
</feature>
<dbReference type="Proteomes" id="UP001381693">
    <property type="component" value="Unassembled WGS sequence"/>
</dbReference>
<proteinExistence type="predicted"/>
<organism evidence="8 9">
    <name type="scientific">Halocaridina rubra</name>
    <name type="common">Hawaiian red shrimp</name>
    <dbReference type="NCBI Taxonomy" id="373956"/>
    <lineage>
        <taxon>Eukaryota</taxon>
        <taxon>Metazoa</taxon>
        <taxon>Ecdysozoa</taxon>
        <taxon>Arthropoda</taxon>
        <taxon>Crustacea</taxon>
        <taxon>Multicrustacea</taxon>
        <taxon>Malacostraca</taxon>
        <taxon>Eumalacostraca</taxon>
        <taxon>Eucarida</taxon>
        <taxon>Decapoda</taxon>
        <taxon>Pleocyemata</taxon>
        <taxon>Caridea</taxon>
        <taxon>Atyoidea</taxon>
        <taxon>Atyidae</taxon>
        <taxon>Halocaridina</taxon>
    </lineage>
</organism>
<feature type="transmembrane region" description="Helical" evidence="6">
    <location>
        <begin position="503"/>
        <end position="527"/>
    </location>
</feature>
<feature type="compositionally biased region" description="Polar residues" evidence="5">
    <location>
        <begin position="599"/>
        <end position="610"/>
    </location>
</feature>
<feature type="domain" description="Major facilitator superfamily (MFS) profile" evidence="7">
    <location>
        <begin position="129"/>
        <end position="557"/>
    </location>
</feature>
<comment type="subcellular location">
    <subcellularLocation>
        <location evidence="1">Membrane</location>
        <topology evidence="1">Multi-pass membrane protein</topology>
    </subcellularLocation>
</comment>
<dbReference type="InterPro" id="IPR005829">
    <property type="entry name" value="Sugar_transporter_CS"/>
</dbReference>
<sequence>MVMAQTEKKDVEDVGLTNDTNDDKQSPSRTLHDTQLLNTGNDEKGLTKLSAFERVLESVGTEGRYQMLLLFAFMIPLSFYCPYGASSLLLLLSTPDHKCHVPGRPSSISQEEWDNLTIPWEKGADGKPRLSQCKMYTIIQANENTTSSPPYEINDIATDCTMGWVYRNDSWKETAVGHYNWVCDEQHVVTTIFSVAILGNAIGTLVLSIVADRIGRRPIFFLTVMINCFFGIINMYMPNWQLFASARFLSATAFFSIYQMPYIIVVELSSEKVRGWTAAFSFVLGTIGMCSVALVAWLFGHWRYFGIFCHAPSILFLLYWKFLPESPRWLLSMNRINECEVIMMRVAKINGRSRPDDLTEMLMEARAQEKKSASIQDLLKHRTLRKHLFIASLNTIIFCVVYSGITLNIRNMTGSEFVNFFVLSLVEIPGNLLGMVSAQFLGRRLTTIYALTLCAIFSVAATAFITDQWMLTTFCGLVKAFVTEAVLVVYMQIGELFPTPLRSISYGFTAVVGLSGAVLVPTLMATGTSDRKLPYYILAGLCLLGAFVSIFLPETLGLPLPQTVLEASQIGQDQTTCSFVTHWTKHKYLAAAEPVRQNAKISNSQSTETVSLHDEKHNGSFS</sequence>
<evidence type="ECO:0000256" key="4">
    <source>
        <dbReference type="ARBA" id="ARBA00023136"/>
    </source>
</evidence>